<dbReference type="PANTHER" id="PTHR38926:SF5">
    <property type="entry name" value="F-BOX AND LEUCINE-RICH REPEAT PROTEIN 6"/>
    <property type="match status" value="1"/>
</dbReference>
<comment type="caution">
    <text evidence="1">The sequence shown here is derived from an EMBL/GenBank/DDBJ whole genome shotgun (WGS) entry which is preliminary data.</text>
</comment>
<dbReference type="Gene3D" id="3.80.10.10">
    <property type="entry name" value="Ribonuclease Inhibitor"/>
    <property type="match status" value="1"/>
</dbReference>
<dbReference type="EMBL" id="JAINDJ010000006">
    <property type="protein sequence ID" value="KAG9445022.1"/>
    <property type="molecule type" value="Genomic_DNA"/>
</dbReference>
<gene>
    <name evidence="1" type="ORF">H6P81_016362</name>
</gene>
<name>A0AAV7EBA9_ARIFI</name>
<reference evidence="1 2" key="1">
    <citation type="submission" date="2021-07" db="EMBL/GenBank/DDBJ databases">
        <title>The Aristolochia fimbriata genome: insights into angiosperm evolution, floral development and chemical biosynthesis.</title>
        <authorList>
            <person name="Jiao Y."/>
        </authorList>
    </citation>
    <scope>NUCLEOTIDE SEQUENCE [LARGE SCALE GENOMIC DNA]</scope>
    <source>
        <strain evidence="1">IBCAS-2021</strain>
        <tissue evidence="1">Leaf</tissue>
    </source>
</reference>
<evidence type="ECO:0000313" key="1">
    <source>
        <dbReference type="EMBL" id="KAG9445022.1"/>
    </source>
</evidence>
<accession>A0AAV7EBA9</accession>
<dbReference type="AlphaFoldDB" id="A0AAV7EBA9"/>
<dbReference type="InterPro" id="IPR032675">
    <property type="entry name" value="LRR_dom_sf"/>
</dbReference>
<organism evidence="1 2">
    <name type="scientific">Aristolochia fimbriata</name>
    <name type="common">White veined hardy Dutchman's pipe vine</name>
    <dbReference type="NCBI Taxonomy" id="158543"/>
    <lineage>
        <taxon>Eukaryota</taxon>
        <taxon>Viridiplantae</taxon>
        <taxon>Streptophyta</taxon>
        <taxon>Embryophyta</taxon>
        <taxon>Tracheophyta</taxon>
        <taxon>Spermatophyta</taxon>
        <taxon>Magnoliopsida</taxon>
        <taxon>Magnoliidae</taxon>
        <taxon>Piperales</taxon>
        <taxon>Aristolochiaceae</taxon>
        <taxon>Aristolochia</taxon>
    </lineage>
</organism>
<dbReference type="Proteomes" id="UP000825729">
    <property type="component" value="Unassembled WGS sequence"/>
</dbReference>
<proteinExistence type="predicted"/>
<keyword evidence="2" id="KW-1185">Reference proteome</keyword>
<protein>
    <submittedName>
        <fullName evidence="1">Uncharacterized protein</fullName>
    </submittedName>
</protein>
<sequence>MIHPCEFAIPDNLLSRCCFLRNKTSHPVPNFQIGTSRPNLNGAIRLSLMASNRASLNPICWRSLEDFIFVSQAGEKQRNFQNMIGKWKDLRHLKMAPLPWNLEEILREISSHCKHFMGLEMSGWIGWEQVSAIVNLLPQIKHLHLHLTPVPEWIFQLQIKHLLSILEGCKELEVLDVKDCWVEVDDKLLEMAAHIRRFECSGFIYS</sequence>
<dbReference type="PANTHER" id="PTHR38926">
    <property type="entry name" value="F-BOX DOMAIN CONTAINING PROTEIN, EXPRESSED"/>
    <property type="match status" value="1"/>
</dbReference>
<dbReference type="SUPFAM" id="SSF52047">
    <property type="entry name" value="RNI-like"/>
    <property type="match status" value="1"/>
</dbReference>
<evidence type="ECO:0000313" key="2">
    <source>
        <dbReference type="Proteomes" id="UP000825729"/>
    </source>
</evidence>